<protein>
    <submittedName>
        <fullName evidence="1">Uncharacterized protein</fullName>
    </submittedName>
</protein>
<evidence type="ECO:0000313" key="2">
    <source>
        <dbReference type="Proteomes" id="UP000308600"/>
    </source>
</evidence>
<gene>
    <name evidence="1" type="ORF">BDN72DRAFT_842975</name>
</gene>
<proteinExistence type="predicted"/>
<keyword evidence="2" id="KW-1185">Reference proteome</keyword>
<dbReference type="Proteomes" id="UP000308600">
    <property type="component" value="Unassembled WGS sequence"/>
</dbReference>
<sequence length="199" mass="20305">MHVTRPNQSSFASQASLPPSYAIEHTDADVSSAPPTIVITPPTGTQPPRLLPNPTVEIDKGADTKLLKPPTSPNIDIDTNPAQSPTSSNLPFALQVPMALSSAVSAVRTIGEHHADQSEPQQPDSPDPTSAPAGGVPEPDPRRSPTALVVREIIGGALLAVLAPTGAAFFAAGGAIFGVGLVLRGIGGALTCCFPSDID</sequence>
<organism evidence="1 2">
    <name type="scientific">Pluteus cervinus</name>
    <dbReference type="NCBI Taxonomy" id="181527"/>
    <lineage>
        <taxon>Eukaryota</taxon>
        <taxon>Fungi</taxon>
        <taxon>Dikarya</taxon>
        <taxon>Basidiomycota</taxon>
        <taxon>Agaricomycotina</taxon>
        <taxon>Agaricomycetes</taxon>
        <taxon>Agaricomycetidae</taxon>
        <taxon>Agaricales</taxon>
        <taxon>Pluteineae</taxon>
        <taxon>Pluteaceae</taxon>
        <taxon>Pluteus</taxon>
    </lineage>
</organism>
<reference evidence="1 2" key="1">
    <citation type="journal article" date="2019" name="Nat. Ecol. Evol.">
        <title>Megaphylogeny resolves global patterns of mushroom evolution.</title>
        <authorList>
            <person name="Varga T."/>
            <person name="Krizsan K."/>
            <person name="Foldi C."/>
            <person name="Dima B."/>
            <person name="Sanchez-Garcia M."/>
            <person name="Sanchez-Ramirez S."/>
            <person name="Szollosi G.J."/>
            <person name="Szarkandi J.G."/>
            <person name="Papp V."/>
            <person name="Albert L."/>
            <person name="Andreopoulos W."/>
            <person name="Angelini C."/>
            <person name="Antonin V."/>
            <person name="Barry K.W."/>
            <person name="Bougher N.L."/>
            <person name="Buchanan P."/>
            <person name="Buyck B."/>
            <person name="Bense V."/>
            <person name="Catcheside P."/>
            <person name="Chovatia M."/>
            <person name="Cooper J."/>
            <person name="Damon W."/>
            <person name="Desjardin D."/>
            <person name="Finy P."/>
            <person name="Geml J."/>
            <person name="Haridas S."/>
            <person name="Hughes K."/>
            <person name="Justo A."/>
            <person name="Karasinski D."/>
            <person name="Kautmanova I."/>
            <person name="Kiss B."/>
            <person name="Kocsube S."/>
            <person name="Kotiranta H."/>
            <person name="LaButti K.M."/>
            <person name="Lechner B.E."/>
            <person name="Liimatainen K."/>
            <person name="Lipzen A."/>
            <person name="Lukacs Z."/>
            <person name="Mihaltcheva S."/>
            <person name="Morgado L.N."/>
            <person name="Niskanen T."/>
            <person name="Noordeloos M.E."/>
            <person name="Ohm R.A."/>
            <person name="Ortiz-Santana B."/>
            <person name="Ovrebo C."/>
            <person name="Racz N."/>
            <person name="Riley R."/>
            <person name="Savchenko A."/>
            <person name="Shiryaev A."/>
            <person name="Soop K."/>
            <person name="Spirin V."/>
            <person name="Szebenyi C."/>
            <person name="Tomsovsky M."/>
            <person name="Tulloss R.E."/>
            <person name="Uehling J."/>
            <person name="Grigoriev I.V."/>
            <person name="Vagvolgyi C."/>
            <person name="Papp T."/>
            <person name="Martin F.M."/>
            <person name="Miettinen O."/>
            <person name="Hibbett D.S."/>
            <person name="Nagy L.G."/>
        </authorList>
    </citation>
    <scope>NUCLEOTIDE SEQUENCE [LARGE SCALE GENOMIC DNA]</scope>
    <source>
        <strain evidence="1 2">NL-1719</strain>
    </source>
</reference>
<dbReference type="EMBL" id="ML208375">
    <property type="protein sequence ID" value="TFK67458.1"/>
    <property type="molecule type" value="Genomic_DNA"/>
</dbReference>
<name>A0ACD3ANG7_9AGAR</name>
<evidence type="ECO:0000313" key="1">
    <source>
        <dbReference type="EMBL" id="TFK67458.1"/>
    </source>
</evidence>
<accession>A0ACD3ANG7</accession>
<feature type="non-terminal residue" evidence="1">
    <location>
        <position position="199"/>
    </location>
</feature>